<organism evidence="1 2">
    <name type="scientific">Porites lobata</name>
    <dbReference type="NCBI Taxonomy" id="104759"/>
    <lineage>
        <taxon>Eukaryota</taxon>
        <taxon>Metazoa</taxon>
        <taxon>Cnidaria</taxon>
        <taxon>Anthozoa</taxon>
        <taxon>Hexacorallia</taxon>
        <taxon>Scleractinia</taxon>
        <taxon>Fungiina</taxon>
        <taxon>Poritidae</taxon>
        <taxon>Porites</taxon>
    </lineage>
</organism>
<name>A0ABN8N7A3_9CNID</name>
<reference evidence="1 2" key="1">
    <citation type="submission" date="2022-05" db="EMBL/GenBank/DDBJ databases">
        <authorList>
            <consortium name="Genoscope - CEA"/>
            <person name="William W."/>
        </authorList>
    </citation>
    <scope>NUCLEOTIDE SEQUENCE [LARGE SCALE GENOMIC DNA]</scope>
</reference>
<accession>A0ABN8N7A3</accession>
<proteinExistence type="predicted"/>
<comment type="caution">
    <text evidence="1">The sequence shown here is derived from an EMBL/GenBank/DDBJ whole genome shotgun (WGS) entry which is preliminary data.</text>
</comment>
<gene>
    <name evidence="1" type="ORF">PLOB_00004835</name>
</gene>
<keyword evidence="2" id="KW-1185">Reference proteome</keyword>
<sequence>MDQGEESSEVYRLGSALFNLAHYEHIVQVNEDRFSHKDNALQWAACVSLSVHETGRLHDASVHKIVAEIVKRQFISALTNFTDIVGILQVSFAAGFLKVPIQQHCTLQGAVFYNTLENPPRCFQKEANQYYNKPFHII</sequence>
<dbReference type="Proteomes" id="UP001159405">
    <property type="component" value="Unassembled WGS sequence"/>
</dbReference>
<protein>
    <submittedName>
        <fullName evidence="1">Uncharacterized protein</fullName>
    </submittedName>
</protein>
<evidence type="ECO:0000313" key="2">
    <source>
        <dbReference type="Proteomes" id="UP001159405"/>
    </source>
</evidence>
<dbReference type="EMBL" id="CALNXK010000012">
    <property type="protein sequence ID" value="CAH3044714.1"/>
    <property type="molecule type" value="Genomic_DNA"/>
</dbReference>
<evidence type="ECO:0000313" key="1">
    <source>
        <dbReference type="EMBL" id="CAH3044714.1"/>
    </source>
</evidence>